<evidence type="ECO:0000313" key="2">
    <source>
        <dbReference type="WBParaSite" id="PS1159_v2.g12035.t1"/>
    </source>
</evidence>
<dbReference type="Proteomes" id="UP000887580">
    <property type="component" value="Unplaced"/>
</dbReference>
<proteinExistence type="predicted"/>
<reference evidence="2" key="1">
    <citation type="submission" date="2022-11" db="UniProtKB">
        <authorList>
            <consortium name="WormBaseParasite"/>
        </authorList>
    </citation>
    <scope>IDENTIFICATION</scope>
</reference>
<protein>
    <submittedName>
        <fullName evidence="2">Uncharacterized protein</fullName>
    </submittedName>
</protein>
<name>A0AC35EYJ8_9BILA</name>
<dbReference type="WBParaSite" id="PS1159_v2.g12035.t1">
    <property type="protein sequence ID" value="PS1159_v2.g12035.t1"/>
    <property type="gene ID" value="PS1159_v2.g12035"/>
</dbReference>
<evidence type="ECO:0000313" key="1">
    <source>
        <dbReference type="Proteomes" id="UP000887580"/>
    </source>
</evidence>
<organism evidence="1 2">
    <name type="scientific">Panagrolaimus sp. PS1159</name>
    <dbReference type="NCBI Taxonomy" id="55785"/>
    <lineage>
        <taxon>Eukaryota</taxon>
        <taxon>Metazoa</taxon>
        <taxon>Ecdysozoa</taxon>
        <taxon>Nematoda</taxon>
        <taxon>Chromadorea</taxon>
        <taxon>Rhabditida</taxon>
        <taxon>Tylenchina</taxon>
        <taxon>Panagrolaimomorpha</taxon>
        <taxon>Panagrolaimoidea</taxon>
        <taxon>Panagrolaimidae</taxon>
        <taxon>Panagrolaimus</taxon>
    </lineage>
</organism>
<accession>A0AC35EYJ8</accession>
<sequence length="292" mass="32149">MFEFARGGPSTSNRKDPLGLQKDLTTNQDEELEAMKSLELSTSEYIDSLEVYDSSAFLVAVVADISTPQGGNEKKKFLKGHLHTPGHIIPFIVWETDIPLHSPKIIIGSKVVIQDAYIAPFNTSYDKTSTVSFQVTLKSHSVITNTGESEDDEVISKYLKMELEEIENASDGIFIEITNGFVRTVPAFVNTTSTTSIKMCSITDGNAYIQIRLPSSFQAELKKGDPISIKGRLNCKASPIFVIVEDPNNFKIKEGAEPLPLIHVLQSNKATKRKSCGQLSDGPSQPKLKKPE</sequence>